<feature type="compositionally biased region" description="Basic and acidic residues" evidence="8">
    <location>
        <begin position="33"/>
        <end position="44"/>
    </location>
</feature>
<evidence type="ECO:0000256" key="1">
    <source>
        <dbReference type="ARBA" id="ARBA00004245"/>
    </source>
</evidence>
<accession>Q27HX1</accession>
<dbReference type="PIRSF" id="PIRSF001828">
    <property type="entry name" value="Thymosin_beta"/>
    <property type="match status" value="1"/>
</dbReference>
<evidence type="ECO:0000256" key="4">
    <source>
        <dbReference type="ARBA" id="ARBA00023203"/>
    </source>
</evidence>
<dbReference type="Proteomes" id="UP000694558">
    <property type="component" value="Chromosome 1"/>
</dbReference>
<proteinExistence type="evidence at transcript level"/>
<reference evidence="10" key="3">
    <citation type="submission" date="2023-05" db="EMBL/GenBank/DDBJ databases">
        <title>High-quality long-read genome of Scophthalmus maximus.</title>
        <authorList>
            <person name="Lien S."/>
            <person name="Martinez P."/>
        </authorList>
    </citation>
    <scope>NUCLEOTIDE SEQUENCE [LARGE SCALE GENOMIC DNA]</scope>
</reference>
<keyword evidence="3 7" id="KW-0963">Cytoplasm</keyword>
<evidence type="ECO:0000256" key="3">
    <source>
        <dbReference type="ARBA" id="ARBA00022490"/>
    </source>
</evidence>
<name>Q27HX1_SCOMX</name>
<comment type="subcellular location">
    <subcellularLocation>
        <location evidence="1 7">Cytoplasm</location>
        <location evidence="1 7">Cytoskeleton</location>
    </subcellularLocation>
</comment>
<dbReference type="Pfam" id="PF01290">
    <property type="entry name" value="Thymosin"/>
    <property type="match status" value="1"/>
</dbReference>
<dbReference type="RefSeq" id="XP_035459504.1">
    <property type="nucleotide sequence ID" value="XM_035603611.2"/>
</dbReference>
<dbReference type="InterPro" id="IPR038386">
    <property type="entry name" value="Beta-thymosin_sf"/>
</dbReference>
<dbReference type="GO" id="GO:0003785">
    <property type="term" value="F:actin monomer binding"/>
    <property type="evidence" value="ECO:0007669"/>
    <property type="project" value="UniProtKB-UniRule"/>
</dbReference>
<dbReference type="GO" id="GO:0007015">
    <property type="term" value="P:actin filament organization"/>
    <property type="evidence" value="ECO:0007669"/>
    <property type="project" value="UniProtKB-UniRule"/>
</dbReference>
<evidence type="ECO:0000313" key="9">
    <source>
        <dbReference type="EMBL" id="ABD61716.1"/>
    </source>
</evidence>
<evidence type="ECO:0000256" key="5">
    <source>
        <dbReference type="ARBA" id="ARBA00023212"/>
    </source>
</evidence>
<dbReference type="Ensembl" id="ENSSMAT00000023361.2">
    <property type="protein sequence ID" value="ENSSMAP00000023094.1"/>
    <property type="gene ID" value="ENSSMAG00000014091.2"/>
</dbReference>
<dbReference type="InterPro" id="IPR001152">
    <property type="entry name" value="Beta-thymosin"/>
</dbReference>
<reference evidence="10" key="2">
    <citation type="submission" date="2020-05" db="EMBL/GenBank/DDBJ databases">
        <authorList>
            <person name="Moser M."/>
        </authorList>
    </citation>
    <scope>NUCLEOTIDE SEQUENCE [LARGE SCALE GENOMIC DNA]</scope>
</reference>
<evidence type="ECO:0000256" key="8">
    <source>
        <dbReference type="SAM" id="MobiDB-lite"/>
    </source>
</evidence>
<feature type="region of interest" description="Disordered" evidence="8">
    <location>
        <begin position="1"/>
        <end position="44"/>
    </location>
</feature>
<reference evidence="10" key="4">
    <citation type="submission" date="2025-05" db="UniProtKB">
        <authorList>
            <consortium name="Ensembl"/>
        </authorList>
    </citation>
    <scope>IDENTIFICATION</scope>
</reference>
<keyword evidence="4 7" id="KW-0009">Actin-binding</keyword>
<evidence type="ECO:0000256" key="7">
    <source>
        <dbReference type="PIRNR" id="PIRNR001828"/>
    </source>
</evidence>
<dbReference type="PANTHER" id="PTHR12021:SF26">
    <property type="entry name" value="THYMOSIN BETA"/>
    <property type="match status" value="1"/>
</dbReference>
<dbReference type="FunFam" id="1.20.5.520:FF:000001">
    <property type="entry name" value="Thymosin beta"/>
    <property type="match status" value="1"/>
</dbReference>
<dbReference type="GeneTree" id="ENSGT01010000222693"/>
<evidence type="ECO:0000313" key="10">
    <source>
        <dbReference type="Ensembl" id="ENSSMAP00000023094.1"/>
    </source>
</evidence>
<sequence>MSDKNDMSEVTNFDKSKLKKTETQEKNPLPSKETIEQEKAAETS</sequence>
<dbReference type="SMART" id="SM00152">
    <property type="entry name" value="THY"/>
    <property type="match status" value="1"/>
</dbReference>
<dbReference type="OrthoDB" id="2151618at2759"/>
<protein>
    <recommendedName>
        <fullName evidence="7">Thymosin beta</fullName>
    </recommendedName>
</protein>
<comment type="function">
    <text evidence="6 7">Plays an important role in the organization of the cytoskeleton. Binds to and sequesters actin monomers (G actin) and therefore inhibits actin polymerization.</text>
</comment>
<reference evidence="9" key="1">
    <citation type="submission" date="2006-02" db="EMBL/GenBank/DDBJ databases">
        <authorList>
            <person name="Chen S.L."/>
            <person name="Meng L."/>
        </authorList>
    </citation>
    <scope>NUCLEOTIDE SEQUENCE</scope>
</reference>
<dbReference type="KEGG" id="smau:118282482"/>
<organism evidence="9">
    <name type="scientific">Scophthalmus maximus</name>
    <name type="common">Turbot</name>
    <name type="synonym">Psetta maxima</name>
    <dbReference type="NCBI Taxonomy" id="52904"/>
    <lineage>
        <taxon>Eukaryota</taxon>
        <taxon>Metazoa</taxon>
        <taxon>Chordata</taxon>
        <taxon>Craniata</taxon>
        <taxon>Vertebrata</taxon>
        <taxon>Euteleostomi</taxon>
        <taxon>Actinopterygii</taxon>
        <taxon>Neopterygii</taxon>
        <taxon>Teleostei</taxon>
        <taxon>Neoteleostei</taxon>
        <taxon>Acanthomorphata</taxon>
        <taxon>Carangaria</taxon>
        <taxon>Pleuronectiformes</taxon>
        <taxon>Pleuronectoidei</taxon>
        <taxon>Scophthalmidae</taxon>
        <taxon>Scophthalmus</taxon>
    </lineage>
</organism>
<dbReference type="Bgee" id="ENSSMAG00000014091">
    <property type="expression patterns" value="Expressed in pharyngeal gill and 6 other cell types or tissues"/>
</dbReference>
<evidence type="ECO:0000256" key="6">
    <source>
        <dbReference type="ARBA" id="ARBA00025497"/>
    </source>
</evidence>
<dbReference type="GO" id="GO:0030334">
    <property type="term" value="P:regulation of cell migration"/>
    <property type="evidence" value="ECO:0007669"/>
    <property type="project" value="TreeGrafter"/>
</dbReference>
<dbReference type="PANTHER" id="PTHR12021">
    <property type="entry name" value="THYMOSIN BETA"/>
    <property type="match status" value="1"/>
</dbReference>
<gene>
    <name evidence="10" type="primary">LOC118282482</name>
</gene>
<comment type="similarity">
    <text evidence="2 7">Belongs to the thymosin beta family.</text>
</comment>
<dbReference type="GO" id="GO:0005856">
    <property type="term" value="C:cytoskeleton"/>
    <property type="evidence" value="ECO:0007669"/>
    <property type="project" value="UniProtKB-SubCell"/>
</dbReference>
<dbReference type="GO" id="GO:0005737">
    <property type="term" value="C:cytoplasm"/>
    <property type="evidence" value="ECO:0007669"/>
    <property type="project" value="TreeGrafter"/>
</dbReference>
<dbReference type="EMBL" id="DQ400682">
    <property type="protein sequence ID" value="ABD61716.1"/>
    <property type="molecule type" value="mRNA"/>
</dbReference>
<dbReference type="Gene3D" id="1.20.5.520">
    <property type="entry name" value="Single helix bin"/>
    <property type="match status" value="1"/>
</dbReference>
<evidence type="ECO:0000256" key="2">
    <source>
        <dbReference type="ARBA" id="ARBA00009511"/>
    </source>
</evidence>
<feature type="compositionally biased region" description="Basic and acidic residues" evidence="8">
    <location>
        <begin position="1"/>
        <end position="25"/>
    </location>
</feature>
<dbReference type="SMR" id="Q27HX1"/>
<dbReference type="AlphaFoldDB" id="Q27HX1"/>
<dbReference type="GeneID" id="118282482"/>
<dbReference type="PROSITE" id="PS00500">
    <property type="entry name" value="THYMOSIN_B4"/>
    <property type="match status" value="1"/>
</dbReference>
<keyword evidence="5 7" id="KW-0206">Cytoskeleton</keyword>